<protein>
    <submittedName>
        <fullName evidence="1">Uncharacterized protein</fullName>
    </submittedName>
</protein>
<sequence>MMLTFVTVSRDDSGPFGVRVEPLLPTSAPTSDPVDQNPQKLVRVTACWSRLCTLPCDSFSGFQWRSKSTTPKR</sequence>
<gene>
    <name evidence="1" type="primary">Acey_s0098.g3110</name>
    <name evidence="1" type="ORF">Y032_0098g3110</name>
</gene>
<evidence type="ECO:0000313" key="1">
    <source>
        <dbReference type="EMBL" id="EYC02762.1"/>
    </source>
</evidence>
<reference evidence="2" key="1">
    <citation type="journal article" date="2015" name="Nat. Genet.">
        <title>The genome and transcriptome of the zoonotic hookworm Ancylostoma ceylanicum identify infection-specific gene families.</title>
        <authorList>
            <person name="Schwarz E.M."/>
            <person name="Hu Y."/>
            <person name="Antoshechkin I."/>
            <person name="Miller M.M."/>
            <person name="Sternberg P.W."/>
            <person name="Aroian R.V."/>
        </authorList>
    </citation>
    <scope>NUCLEOTIDE SEQUENCE</scope>
    <source>
        <strain evidence="2">HY135</strain>
    </source>
</reference>
<dbReference type="AlphaFoldDB" id="A0A016TJB4"/>
<evidence type="ECO:0000313" key="2">
    <source>
        <dbReference type="Proteomes" id="UP000024635"/>
    </source>
</evidence>
<keyword evidence="2" id="KW-1185">Reference proteome</keyword>
<accession>A0A016TJB4</accession>
<organism evidence="1 2">
    <name type="scientific">Ancylostoma ceylanicum</name>
    <dbReference type="NCBI Taxonomy" id="53326"/>
    <lineage>
        <taxon>Eukaryota</taxon>
        <taxon>Metazoa</taxon>
        <taxon>Ecdysozoa</taxon>
        <taxon>Nematoda</taxon>
        <taxon>Chromadorea</taxon>
        <taxon>Rhabditida</taxon>
        <taxon>Rhabditina</taxon>
        <taxon>Rhabditomorpha</taxon>
        <taxon>Strongyloidea</taxon>
        <taxon>Ancylostomatidae</taxon>
        <taxon>Ancylostomatinae</taxon>
        <taxon>Ancylostoma</taxon>
    </lineage>
</organism>
<dbReference type="OrthoDB" id="2017974at2759"/>
<proteinExistence type="predicted"/>
<comment type="caution">
    <text evidence="1">The sequence shown here is derived from an EMBL/GenBank/DDBJ whole genome shotgun (WGS) entry which is preliminary data.</text>
</comment>
<name>A0A016TJB4_9BILA</name>
<dbReference type="EMBL" id="JARK01001434">
    <property type="protein sequence ID" value="EYC02762.1"/>
    <property type="molecule type" value="Genomic_DNA"/>
</dbReference>
<dbReference type="Proteomes" id="UP000024635">
    <property type="component" value="Unassembled WGS sequence"/>
</dbReference>